<organism evidence="1 2">
    <name type="scientific">Trichinella nativa</name>
    <dbReference type="NCBI Taxonomy" id="6335"/>
    <lineage>
        <taxon>Eukaryota</taxon>
        <taxon>Metazoa</taxon>
        <taxon>Ecdysozoa</taxon>
        <taxon>Nematoda</taxon>
        <taxon>Enoplea</taxon>
        <taxon>Dorylaimia</taxon>
        <taxon>Trichinellida</taxon>
        <taxon>Trichinellidae</taxon>
        <taxon>Trichinella</taxon>
    </lineage>
</organism>
<proteinExistence type="predicted"/>
<comment type="caution">
    <text evidence="1">The sequence shown here is derived from an EMBL/GenBank/DDBJ whole genome shotgun (WGS) entry which is preliminary data.</text>
</comment>
<protein>
    <submittedName>
        <fullName evidence="1">Uncharacterized protein</fullName>
    </submittedName>
</protein>
<reference evidence="1 2" key="1">
    <citation type="submission" date="2015-05" db="EMBL/GenBank/DDBJ databases">
        <title>Evolution of Trichinella species and genotypes.</title>
        <authorList>
            <person name="Korhonen P.K."/>
            <person name="Edoardo P."/>
            <person name="Giuseppe L.R."/>
            <person name="Gasser R.B."/>
        </authorList>
    </citation>
    <scope>NUCLEOTIDE SEQUENCE [LARGE SCALE GENOMIC DNA]</scope>
    <source>
        <strain evidence="1">ISS10</strain>
    </source>
</reference>
<sequence length="83" mass="8992">MISNNLTIGKQAATEATTKRVALTIVTAILATEETLTAVTIVPTFLQPASSIEIAECALRLLNSEFQMKQLARNWDTTTTTIP</sequence>
<keyword evidence="2" id="KW-1185">Reference proteome</keyword>
<evidence type="ECO:0000313" key="1">
    <source>
        <dbReference type="EMBL" id="KRZ52663.1"/>
    </source>
</evidence>
<evidence type="ECO:0000313" key="2">
    <source>
        <dbReference type="Proteomes" id="UP000054721"/>
    </source>
</evidence>
<gene>
    <name evidence="1" type="ORF">T02_14174</name>
</gene>
<dbReference type="EMBL" id="JYDW01000186">
    <property type="protein sequence ID" value="KRZ52663.1"/>
    <property type="molecule type" value="Genomic_DNA"/>
</dbReference>
<dbReference type="Proteomes" id="UP000054721">
    <property type="component" value="Unassembled WGS sequence"/>
</dbReference>
<accession>A0A0V1KZW6</accession>
<dbReference type="AlphaFoldDB" id="A0A0V1KZW6"/>
<name>A0A0V1KZW6_9BILA</name>